<dbReference type="CDD" id="cd02440">
    <property type="entry name" value="AdoMet_MTases"/>
    <property type="match status" value="1"/>
</dbReference>
<organism evidence="1 2">
    <name type="scientific">Thiohalophilus thiocyanatoxydans</name>
    <dbReference type="NCBI Taxonomy" id="381308"/>
    <lineage>
        <taxon>Bacteria</taxon>
        <taxon>Pseudomonadati</taxon>
        <taxon>Pseudomonadota</taxon>
        <taxon>Gammaproteobacteria</taxon>
        <taxon>Thiohalomonadales</taxon>
        <taxon>Thiohalophilaceae</taxon>
        <taxon>Thiohalophilus</taxon>
    </lineage>
</organism>
<keyword evidence="1" id="KW-0808">Transferase</keyword>
<dbReference type="Proteomes" id="UP000294914">
    <property type="component" value="Unassembled WGS sequence"/>
</dbReference>
<name>A0A4R8IRV0_9GAMM</name>
<dbReference type="AlphaFoldDB" id="A0A4R8IRV0"/>
<dbReference type="InterPro" id="IPR029063">
    <property type="entry name" value="SAM-dependent_MTases_sf"/>
</dbReference>
<dbReference type="EMBL" id="SOQX01000001">
    <property type="protein sequence ID" value="TDY03761.1"/>
    <property type="molecule type" value="Genomic_DNA"/>
</dbReference>
<protein>
    <submittedName>
        <fullName evidence="1">Putative O-methyltransferase YrrM</fullName>
    </submittedName>
</protein>
<proteinExistence type="predicted"/>
<comment type="caution">
    <text evidence="1">The sequence shown here is derived from an EMBL/GenBank/DDBJ whole genome shotgun (WGS) entry which is preliminary data.</text>
</comment>
<dbReference type="Pfam" id="PF13578">
    <property type="entry name" value="Methyltransf_24"/>
    <property type="match status" value="1"/>
</dbReference>
<dbReference type="RefSeq" id="WP_134080345.1">
    <property type="nucleotide sequence ID" value="NZ_SOQX01000001.1"/>
</dbReference>
<dbReference type="Gene3D" id="3.40.50.150">
    <property type="entry name" value="Vaccinia Virus protein VP39"/>
    <property type="match status" value="1"/>
</dbReference>
<sequence>MDYLLLFLLLVVLASQALLFYKVRKIHLASYRLLGAAQESGALYQQLQAYDGLMRLIRPVAPLPLLRGWAASPDLLFTLAKHTIKHKPVSILECSSGSSTMVLARCCQLNGVGHVYSLEHDEHFAEQTREGLVEQGLEEWASVIHAPLIPTGDAGQPWYDLTRLQAPEGGFDMLVIDGPPATTSKHARYPALPQLDRLLNPGARVFLDDAARGEEKQILARWQQELPHYTEALLPFDKGAAVLTKG</sequence>
<reference evidence="1 2" key="1">
    <citation type="submission" date="2019-03" db="EMBL/GenBank/DDBJ databases">
        <title>Genomic Encyclopedia of Type Strains, Phase IV (KMG-IV): sequencing the most valuable type-strain genomes for metagenomic binning, comparative biology and taxonomic classification.</title>
        <authorList>
            <person name="Goeker M."/>
        </authorList>
    </citation>
    <scope>NUCLEOTIDE SEQUENCE [LARGE SCALE GENOMIC DNA]</scope>
    <source>
        <strain evidence="1 2">DSM 16326</strain>
    </source>
</reference>
<dbReference type="GO" id="GO:0032259">
    <property type="term" value="P:methylation"/>
    <property type="evidence" value="ECO:0007669"/>
    <property type="project" value="UniProtKB-KW"/>
</dbReference>
<gene>
    <name evidence="1" type="ORF">EDC23_0131</name>
</gene>
<dbReference type="SUPFAM" id="SSF53335">
    <property type="entry name" value="S-adenosyl-L-methionine-dependent methyltransferases"/>
    <property type="match status" value="1"/>
</dbReference>
<accession>A0A4R8IRV0</accession>
<evidence type="ECO:0000313" key="1">
    <source>
        <dbReference type="EMBL" id="TDY03761.1"/>
    </source>
</evidence>
<dbReference type="GO" id="GO:0008168">
    <property type="term" value="F:methyltransferase activity"/>
    <property type="evidence" value="ECO:0007669"/>
    <property type="project" value="UniProtKB-KW"/>
</dbReference>
<keyword evidence="2" id="KW-1185">Reference proteome</keyword>
<dbReference type="OrthoDB" id="823440at2"/>
<evidence type="ECO:0000313" key="2">
    <source>
        <dbReference type="Proteomes" id="UP000294914"/>
    </source>
</evidence>
<keyword evidence="1" id="KW-0489">Methyltransferase</keyword>